<keyword evidence="1" id="KW-0812">Transmembrane</keyword>
<evidence type="ECO:0008006" key="4">
    <source>
        <dbReference type="Google" id="ProtNLM"/>
    </source>
</evidence>
<feature type="transmembrane region" description="Helical" evidence="1">
    <location>
        <begin position="115"/>
        <end position="133"/>
    </location>
</feature>
<organism evidence="2 3">
    <name type="scientific">Dipteronia sinensis</name>
    <dbReference type="NCBI Taxonomy" id="43782"/>
    <lineage>
        <taxon>Eukaryota</taxon>
        <taxon>Viridiplantae</taxon>
        <taxon>Streptophyta</taxon>
        <taxon>Embryophyta</taxon>
        <taxon>Tracheophyta</taxon>
        <taxon>Spermatophyta</taxon>
        <taxon>Magnoliopsida</taxon>
        <taxon>eudicotyledons</taxon>
        <taxon>Gunneridae</taxon>
        <taxon>Pentapetalae</taxon>
        <taxon>rosids</taxon>
        <taxon>malvids</taxon>
        <taxon>Sapindales</taxon>
        <taxon>Sapindaceae</taxon>
        <taxon>Hippocastanoideae</taxon>
        <taxon>Acereae</taxon>
        <taxon>Dipteronia</taxon>
    </lineage>
</organism>
<keyword evidence="3" id="KW-1185">Reference proteome</keyword>
<protein>
    <recommendedName>
        <fullName evidence="4">Reverse transcriptase domain-containing protein</fullName>
    </recommendedName>
</protein>
<accession>A0AAE0DUC6</accession>
<dbReference type="AlphaFoldDB" id="A0AAE0DUC6"/>
<keyword evidence="1" id="KW-0472">Membrane</keyword>
<sequence length="136" mass="15275">MSRGKTSSHPKTLLSHYAETANLIRVPSFDEIHDAVFSMDAISALRHDGYTDLLALVAARIVSPQLFGFIRDRHIKDCIALASDCVNVLHKSCCEGNLAMRIDIRKAFDTLDWSFISRVLQTFGFCIILWIGLTTF</sequence>
<name>A0AAE0DUC6_9ROSI</name>
<reference evidence="2" key="1">
    <citation type="journal article" date="2023" name="Plant J.">
        <title>Genome sequences and population genomics provide insights into the demographic history, inbreeding, and mutation load of two 'living fossil' tree species of Dipteronia.</title>
        <authorList>
            <person name="Feng Y."/>
            <person name="Comes H.P."/>
            <person name="Chen J."/>
            <person name="Zhu S."/>
            <person name="Lu R."/>
            <person name="Zhang X."/>
            <person name="Li P."/>
            <person name="Qiu J."/>
            <person name="Olsen K.M."/>
            <person name="Qiu Y."/>
        </authorList>
    </citation>
    <scope>NUCLEOTIDE SEQUENCE</scope>
    <source>
        <strain evidence="2">NBL</strain>
    </source>
</reference>
<comment type="caution">
    <text evidence="2">The sequence shown here is derived from an EMBL/GenBank/DDBJ whole genome shotgun (WGS) entry which is preliminary data.</text>
</comment>
<dbReference type="Proteomes" id="UP001281410">
    <property type="component" value="Unassembled WGS sequence"/>
</dbReference>
<proteinExistence type="predicted"/>
<evidence type="ECO:0000313" key="2">
    <source>
        <dbReference type="EMBL" id="KAK3188963.1"/>
    </source>
</evidence>
<evidence type="ECO:0000313" key="3">
    <source>
        <dbReference type="Proteomes" id="UP001281410"/>
    </source>
</evidence>
<keyword evidence="1" id="KW-1133">Transmembrane helix</keyword>
<dbReference type="EMBL" id="JANJYJ010000009">
    <property type="protein sequence ID" value="KAK3188963.1"/>
    <property type="molecule type" value="Genomic_DNA"/>
</dbReference>
<evidence type="ECO:0000256" key="1">
    <source>
        <dbReference type="SAM" id="Phobius"/>
    </source>
</evidence>
<gene>
    <name evidence="2" type="ORF">Dsin_028524</name>
</gene>